<evidence type="ECO:0000313" key="5">
    <source>
        <dbReference type="EMBL" id="MTS50928.1"/>
    </source>
</evidence>
<feature type="transmembrane region" description="Helical" evidence="3">
    <location>
        <begin position="453"/>
        <end position="474"/>
    </location>
</feature>
<feature type="transmembrane region" description="Helical" evidence="3">
    <location>
        <begin position="276"/>
        <end position="300"/>
    </location>
</feature>
<dbReference type="RefSeq" id="WP_050005568.1">
    <property type="nucleotide sequence ID" value="NZ_CAQJQL010000005.1"/>
</dbReference>
<dbReference type="Pfam" id="PF13347">
    <property type="entry name" value="MFS_2"/>
    <property type="match status" value="1"/>
</dbReference>
<reference evidence="5 7" key="2">
    <citation type="journal article" date="2019" name="Nat. Med.">
        <title>A library of human gut bacterial isolates paired with longitudinal multiomics data enables mechanistic microbiome research.</title>
        <authorList>
            <person name="Poyet M."/>
            <person name="Groussin M."/>
            <person name="Gibbons S.M."/>
            <person name="Avila-Pacheco J."/>
            <person name="Jiang X."/>
            <person name="Kearney S.M."/>
            <person name="Perrotta A.R."/>
            <person name="Berdy B."/>
            <person name="Zhao S."/>
            <person name="Lieberman T.D."/>
            <person name="Swanson P.K."/>
            <person name="Smith M."/>
            <person name="Roesemann S."/>
            <person name="Alexander J.E."/>
            <person name="Rich S.A."/>
            <person name="Livny J."/>
            <person name="Vlamakis H."/>
            <person name="Clish C."/>
            <person name="Bullock K."/>
            <person name="Deik A."/>
            <person name="Scott J."/>
            <person name="Pierce K.A."/>
            <person name="Xavier R.J."/>
            <person name="Alm E.J."/>
        </authorList>
    </citation>
    <scope>NUCLEOTIDE SEQUENCE [LARGE SCALE GENOMIC DNA]</scope>
    <source>
        <strain evidence="5 7">BIOML-A7</strain>
    </source>
</reference>
<feature type="transmembrane region" description="Helical" evidence="3">
    <location>
        <begin position="113"/>
        <end position="138"/>
    </location>
</feature>
<feature type="transmembrane region" description="Helical" evidence="3">
    <location>
        <begin position="390"/>
        <end position="410"/>
    </location>
</feature>
<dbReference type="EMBL" id="JXXK01000015">
    <property type="protein sequence ID" value="KJF39607.1"/>
    <property type="molecule type" value="Genomic_DNA"/>
</dbReference>
<dbReference type="PANTHER" id="PTHR11328:SF36">
    <property type="entry name" value="MELIBIOSE PERMEASE"/>
    <property type="match status" value="1"/>
</dbReference>
<dbReference type="GO" id="GO:0006814">
    <property type="term" value="P:sodium ion transport"/>
    <property type="evidence" value="ECO:0007669"/>
    <property type="project" value="InterPro"/>
</dbReference>
<keyword evidence="3" id="KW-1133">Transmembrane helix</keyword>
<dbReference type="NCBIfam" id="TIGR00792">
    <property type="entry name" value="gph"/>
    <property type="match status" value="1"/>
</dbReference>
<dbReference type="Proteomes" id="UP000449193">
    <property type="component" value="Unassembled WGS sequence"/>
</dbReference>
<evidence type="ECO:0000256" key="2">
    <source>
        <dbReference type="ARBA" id="ARBA00022847"/>
    </source>
</evidence>
<keyword evidence="2" id="KW-0769">Symport</keyword>
<dbReference type="InterPro" id="IPR039672">
    <property type="entry name" value="MFS_2"/>
</dbReference>
<dbReference type="InterPro" id="IPR001927">
    <property type="entry name" value="Na/Gal_symport"/>
</dbReference>
<evidence type="ECO:0008006" key="8">
    <source>
        <dbReference type="Google" id="ProtNLM"/>
    </source>
</evidence>
<evidence type="ECO:0000313" key="7">
    <source>
        <dbReference type="Proteomes" id="UP000449193"/>
    </source>
</evidence>
<protein>
    <recommendedName>
        <fullName evidence="8">Sugar transporter</fullName>
    </recommendedName>
</protein>
<dbReference type="InterPro" id="IPR036259">
    <property type="entry name" value="MFS_trans_sf"/>
</dbReference>
<reference evidence="4" key="1">
    <citation type="submission" date="2015-02" db="EMBL/GenBank/DDBJ databases">
        <title>A novel member of the family Ruminococcaceae isolated from human feces.</title>
        <authorList>
            <person name="Shkoporov A.N."/>
            <person name="Chaplin A.V."/>
            <person name="Motuzova O.V."/>
            <person name="Kafarskaia L.I."/>
            <person name="Khokhlova E.V."/>
            <person name="Efimov B.A."/>
        </authorList>
    </citation>
    <scope>NUCLEOTIDE SEQUENCE [LARGE SCALE GENOMIC DNA]</scope>
    <source>
        <strain evidence="4">585-1</strain>
    </source>
</reference>
<feature type="transmembrane region" description="Helical" evidence="3">
    <location>
        <begin position="89"/>
        <end position="107"/>
    </location>
</feature>
<gene>
    <name evidence="5" type="ORF">GMD52_05150</name>
    <name evidence="4" type="ORF">TQ39_11190</name>
</gene>
<dbReference type="PANTHER" id="PTHR11328">
    <property type="entry name" value="MAJOR FACILITATOR SUPERFAMILY DOMAIN-CONTAINING PROTEIN"/>
    <property type="match status" value="1"/>
</dbReference>
<keyword evidence="1" id="KW-0813">Transport</keyword>
<feature type="transmembrane region" description="Helical" evidence="3">
    <location>
        <begin position="351"/>
        <end position="369"/>
    </location>
</feature>
<dbReference type="EMBL" id="WMZR01000005">
    <property type="protein sequence ID" value="MTS50928.1"/>
    <property type="molecule type" value="Genomic_DNA"/>
</dbReference>
<evidence type="ECO:0000256" key="1">
    <source>
        <dbReference type="ARBA" id="ARBA00022448"/>
    </source>
</evidence>
<dbReference type="GeneID" id="42857146"/>
<evidence type="ECO:0000313" key="6">
    <source>
        <dbReference type="Proteomes" id="UP000032483"/>
    </source>
</evidence>
<feature type="transmembrane region" description="Helical" evidence="3">
    <location>
        <begin position="242"/>
        <end position="270"/>
    </location>
</feature>
<accession>A0A0D8IY45</accession>
<evidence type="ECO:0000256" key="3">
    <source>
        <dbReference type="SAM" id="Phobius"/>
    </source>
</evidence>
<name>A0A0D8IY45_9FIRM</name>
<dbReference type="AlphaFoldDB" id="A0A0D8IY45"/>
<sequence>MSAQEKTAGGLSRRNLWAYPVGTVGRDMAGCMFTNYLLTYVLFTKTLTSVQFACISVIMVAARVFDAFNDPIMGNVVEATRTRWGKFKPWIAIGGVLSVIVFITSFSTTLQGWAYVAAFGLLYFAYSVVFTMNDIAYWGMVPALARRADDRNRLTSRTVLFAGVGQFLGGIVVPTFTAGSLVIGGNAVTAYRAVVLIVCAAFTATQLITLLVVREPSARDEAPAEKVGIRKAFSTIARNDQLVWCAVVFLIFSVAQTLMGGGLSVTYLYFEFGYNGLLLSIFSILGNVAGAVLMLVFAALSGRFTRAQLMKAGAFGAAAGYLCIMLSGLFIPREMWALKFTMLTVSNLFAFLGQTLVYLIMIICIANTVEYNEWKTGRREEGIVFSVRPFITKLGTALVQLLVLVIYLAVGVRAVTNQISDLENAASQGLITIAEKTERIGAVLASVPSGKSAALLVCMTVIPAALLLAAYFIYRVKYTITEESYEAMVRDIEARRAAKGETAE</sequence>
<keyword evidence="3" id="KW-0812">Transmembrane</keyword>
<dbReference type="Gene3D" id="1.20.1250.20">
    <property type="entry name" value="MFS general substrate transporter like domains"/>
    <property type="match status" value="2"/>
</dbReference>
<evidence type="ECO:0000313" key="4">
    <source>
        <dbReference type="EMBL" id="KJF39607.1"/>
    </source>
</evidence>
<feature type="transmembrane region" description="Helical" evidence="3">
    <location>
        <begin position="159"/>
        <end position="184"/>
    </location>
</feature>
<dbReference type="SUPFAM" id="SSF103473">
    <property type="entry name" value="MFS general substrate transporter"/>
    <property type="match status" value="1"/>
</dbReference>
<organism evidence="4 6">
    <name type="scientific">Ruthenibacterium lactatiformans</name>
    <dbReference type="NCBI Taxonomy" id="1550024"/>
    <lineage>
        <taxon>Bacteria</taxon>
        <taxon>Bacillati</taxon>
        <taxon>Bacillota</taxon>
        <taxon>Clostridia</taxon>
        <taxon>Eubacteriales</taxon>
        <taxon>Oscillospiraceae</taxon>
        <taxon>Ruthenibacterium</taxon>
    </lineage>
</organism>
<feature type="transmembrane region" description="Helical" evidence="3">
    <location>
        <begin position="312"/>
        <end position="331"/>
    </location>
</feature>
<feature type="transmembrane region" description="Helical" evidence="3">
    <location>
        <begin position="190"/>
        <end position="213"/>
    </location>
</feature>
<dbReference type="GO" id="GO:0008643">
    <property type="term" value="P:carbohydrate transport"/>
    <property type="evidence" value="ECO:0007669"/>
    <property type="project" value="InterPro"/>
</dbReference>
<dbReference type="PATRIC" id="fig|1550024.3.peg.2549"/>
<proteinExistence type="predicted"/>
<keyword evidence="6" id="KW-1185">Reference proteome</keyword>
<keyword evidence="3" id="KW-0472">Membrane</keyword>
<dbReference type="GO" id="GO:0005886">
    <property type="term" value="C:plasma membrane"/>
    <property type="evidence" value="ECO:0007669"/>
    <property type="project" value="TreeGrafter"/>
</dbReference>
<dbReference type="GO" id="GO:0015293">
    <property type="term" value="F:symporter activity"/>
    <property type="evidence" value="ECO:0007669"/>
    <property type="project" value="UniProtKB-KW"/>
</dbReference>
<dbReference type="Proteomes" id="UP000032483">
    <property type="component" value="Unassembled WGS sequence"/>
</dbReference>
<comment type="caution">
    <text evidence="4">The sequence shown here is derived from an EMBL/GenBank/DDBJ whole genome shotgun (WGS) entry which is preliminary data.</text>
</comment>